<gene>
    <name evidence="1" type="ORF">MRB53_006204</name>
</gene>
<proteinExistence type="predicted"/>
<sequence>MEPKGVKIIASAVVISLLILITIFRVTLGHSTAFYLVTGAACAAILAVVIWALFQYATVYSRTKTLTNRTALEGEQLRLEYSFLRKAAGLPAKFRYEELEAATDNFKALLGRGSSAYGMVLLEIFGGRRNVRLVGDGSNSQRKWSYFPRIVSEKVKEGKLMEVLDEKLKGGGVEEREVRVLVNVALWCIQEKAKLRPSMARVVDMLEGRLLVDKPPETEMIIVDLLSIDDDNLTGAGGSRQMQSKPPTMSTYSCGLSVLSGR</sequence>
<accession>A0ACC2MFA3</accession>
<organism evidence="1 2">
    <name type="scientific">Persea americana</name>
    <name type="common">Avocado</name>
    <dbReference type="NCBI Taxonomy" id="3435"/>
    <lineage>
        <taxon>Eukaryota</taxon>
        <taxon>Viridiplantae</taxon>
        <taxon>Streptophyta</taxon>
        <taxon>Embryophyta</taxon>
        <taxon>Tracheophyta</taxon>
        <taxon>Spermatophyta</taxon>
        <taxon>Magnoliopsida</taxon>
        <taxon>Magnoliidae</taxon>
        <taxon>Laurales</taxon>
        <taxon>Lauraceae</taxon>
        <taxon>Persea</taxon>
    </lineage>
</organism>
<keyword evidence="2" id="KW-1185">Reference proteome</keyword>
<dbReference type="EMBL" id="CM056810">
    <property type="protein sequence ID" value="KAJ8644456.1"/>
    <property type="molecule type" value="Genomic_DNA"/>
</dbReference>
<comment type="caution">
    <text evidence="1">The sequence shown here is derived from an EMBL/GenBank/DDBJ whole genome shotgun (WGS) entry which is preliminary data.</text>
</comment>
<name>A0ACC2MFA3_PERAE</name>
<evidence type="ECO:0000313" key="1">
    <source>
        <dbReference type="EMBL" id="KAJ8644456.1"/>
    </source>
</evidence>
<protein>
    <submittedName>
        <fullName evidence="1">Uncharacterized protein</fullName>
    </submittedName>
</protein>
<dbReference type="Proteomes" id="UP001234297">
    <property type="component" value="Chromosome 2"/>
</dbReference>
<evidence type="ECO:0000313" key="2">
    <source>
        <dbReference type="Proteomes" id="UP001234297"/>
    </source>
</evidence>
<reference evidence="1 2" key="1">
    <citation type="journal article" date="2022" name="Hortic Res">
        <title>A haplotype resolved chromosomal level avocado genome allows analysis of novel avocado genes.</title>
        <authorList>
            <person name="Nath O."/>
            <person name="Fletcher S.J."/>
            <person name="Hayward A."/>
            <person name="Shaw L.M."/>
            <person name="Masouleh A.K."/>
            <person name="Furtado A."/>
            <person name="Henry R.J."/>
            <person name="Mitter N."/>
        </authorList>
    </citation>
    <scope>NUCLEOTIDE SEQUENCE [LARGE SCALE GENOMIC DNA]</scope>
    <source>
        <strain evidence="2">cv. Hass</strain>
    </source>
</reference>